<proteinExistence type="predicted"/>
<dbReference type="CDD" id="cd06225">
    <property type="entry name" value="HAMP"/>
    <property type="match status" value="1"/>
</dbReference>
<evidence type="ECO:0000313" key="14">
    <source>
        <dbReference type="EMBL" id="TCO31444.1"/>
    </source>
</evidence>
<sequence length="477" mass="51078">MRRGLTRRTMVASGLLAVTIGATFAVLLSSVADLRGMEHRAQQSEDVLVATNRLERLVVDLETGQRGFLLTGSDQYLQPWLAARTAFPQQATTLEQLVAGNAEQHARAERLTQAGTSYLKDYSEPLIAAAHRDRTSVNVVAATAEDKQRVDAMRTQFDQLLAVEDQLAMARQHKADDVARRAIVAAAAGLTGSVLLVALFTWYLNWRILRPVRRTAAMAGRLAAGDLGARVPDRGVGEIGVLQRSFNTMAAAVEQGRRELAGSRVRIVAAADRARQRIERDLHDGTQQRLVSIALQLRAGEAVVPPEQPEMRAQLANAADELTTALDELRELSRGIHPAILTEGGLGPALKALARRSPIPSEVAVDVPVRLAGPVEVCAYYVVSEALANAAKHSGASEVWIDARVSAGRLHLSVRDDGRGGAVPDRGSGLTGLADRVEALDGTISVTSPVGAGTTLLVDLPIDTDHQVRPTPSRPDA</sequence>
<keyword evidence="7" id="KW-0547">Nucleotide-binding</keyword>
<reference evidence="14 15" key="1">
    <citation type="journal article" date="2015" name="Stand. Genomic Sci.">
        <title>Genomic Encyclopedia of Bacterial and Archaeal Type Strains, Phase III: the genomes of soil and plant-associated and newly described type strains.</title>
        <authorList>
            <person name="Whitman W.B."/>
            <person name="Woyke T."/>
            <person name="Klenk H.P."/>
            <person name="Zhou Y."/>
            <person name="Lilburn T.G."/>
            <person name="Beck B.J."/>
            <person name="De Vos P."/>
            <person name="Vandamme P."/>
            <person name="Eisen J.A."/>
            <person name="Garrity G."/>
            <person name="Hugenholtz P."/>
            <person name="Kyrpides N.C."/>
        </authorList>
    </citation>
    <scope>NUCLEOTIDE SEQUENCE [LARGE SCALE GENOMIC DNA]</scope>
    <source>
        <strain evidence="14 15">VKM Ac-2538</strain>
    </source>
</reference>
<comment type="caution">
    <text evidence="14">The sequence shown here is derived from an EMBL/GenBank/DDBJ whole genome shotgun (WGS) entry which is preliminary data.</text>
</comment>
<keyword evidence="11" id="KW-0902">Two-component regulatory system</keyword>
<keyword evidence="15" id="KW-1185">Reference proteome</keyword>
<accession>A0ABY2BTU4</accession>
<comment type="catalytic activity">
    <reaction evidence="1">
        <text>ATP + protein L-histidine = ADP + protein N-phospho-L-histidine.</text>
        <dbReference type="EC" id="2.7.13.3"/>
    </reaction>
</comment>
<dbReference type="Proteomes" id="UP000295818">
    <property type="component" value="Unassembled WGS sequence"/>
</dbReference>
<keyword evidence="9" id="KW-0067">ATP-binding</keyword>
<gene>
    <name evidence="14" type="ORF">EV644_10184</name>
</gene>
<dbReference type="Gene3D" id="6.10.340.10">
    <property type="match status" value="1"/>
</dbReference>
<dbReference type="CDD" id="cd19410">
    <property type="entry name" value="HK9-like_sensor"/>
    <property type="match status" value="1"/>
</dbReference>
<evidence type="ECO:0000256" key="1">
    <source>
        <dbReference type="ARBA" id="ARBA00000085"/>
    </source>
</evidence>
<keyword evidence="4" id="KW-0597">Phosphoprotein</keyword>
<dbReference type="RefSeq" id="WP_132187512.1">
    <property type="nucleotide sequence ID" value="NZ_SLWM01000001.1"/>
</dbReference>
<evidence type="ECO:0000256" key="12">
    <source>
        <dbReference type="SAM" id="Phobius"/>
    </source>
</evidence>
<name>A0ABY2BTU4_9ACTN</name>
<dbReference type="CDD" id="cd16917">
    <property type="entry name" value="HATPase_UhpB-NarQ-NarX-like"/>
    <property type="match status" value="1"/>
</dbReference>
<dbReference type="PANTHER" id="PTHR24421:SF10">
    <property type="entry name" value="NITRATE_NITRITE SENSOR PROTEIN NARQ"/>
    <property type="match status" value="1"/>
</dbReference>
<dbReference type="SMART" id="SM00304">
    <property type="entry name" value="HAMP"/>
    <property type="match status" value="1"/>
</dbReference>
<dbReference type="PROSITE" id="PS50885">
    <property type="entry name" value="HAMP"/>
    <property type="match status" value="1"/>
</dbReference>
<protein>
    <recommendedName>
        <fullName evidence="3">histidine kinase</fullName>
        <ecNumber evidence="3">2.7.13.3</ecNumber>
    </recommendedName>
</protein>
<dbReference type="SUPFAM" id="SSF158472">
    <property type="entry name" value="HAMP domain-like"/>
    <property type="match status" value="1"/>
</dbReference>
<dbReference type="InterPro" id="IPR036890">
    <property type="entry name" value="HATPase_C_sf"/>
</dbReference>
<comment type="subcellular location">
    <subcellularLocation>
        <location evidence="2">Membrane</location>
    </subcellularLocation>
</comment>
<evidence type="ECO:0000256" key="8">
    <source>
        <dbReference type="ARBA" id="ARBA00022777"/>
    </source>
</evidence>
<dbReference type="Gene3D" id="3.30.565.10">
    <property type="entry name" value="Histidine kinase-like ATPase, C-terminal domain"/>
    <property type="match status" value="1"/>
</dbReference>
<evidence type="ECO:0000313" key="15">
    <source>
        <dbReference type="Proteomes" id="UP000295818"/>
    </source>
</evidence>
<dbReference type="Pfam" id="PF02518">
    <property type="entry name" value="HATPase_c"/>
    <property type="match status" value="1"/>
</dbReference>
<keyword evidence="12" id="KW-0472">Membrane</keyword>
<evidence type="ECO:0000256" key="5">
    <source>
        <dbReference type="ARBA" id="ARBA00022679"/>
    </source>
</evidence>
<evidence type="ECO:0000256" key="9">
    <source>
        <dbReference type="ARBA" id="ARBA00022840"/>
    </source>
</evidence>
<keyword evidence="6 12" id="KW-0812">Transmembrane</keyword>
<evidence type="ECO:0000256" key="3">
    <source>
        <dbReference type="ARBA" id="ARBA00012438"/>
    </source>
</evidence>
<dbReference type="Gene3D" id="1.20.5.1930">
    <property type="match status" value="1"/>
</dbReference>
<keyword evidence="8" id="KW-0418">Kinase</keyword>
<keyword evidence="5" id="KW-0808">Transferase</keyword>
<feature type="domain" description="HAMP" evidence="13">
    <location>
        <begin position="206"/>
        <end position="258"/>
    </location>
</feature>
<dbReference type="SUPFAM" id="SSF55874">
    <property type="entry name" value="ATPase domain of HSP90 chaperone/DNA topoisomerase II/histidine kinase"/>
    <property type="match status" value="1"/>
</dbReference>
<evidence type="ECO:0000256" key="10">
    <source>
        <dbReference type="ARBA" id="ARBA00022989"/>
    </source>
</evidence>
<dbReference type="PANTHER" id="PTHR24421">
    <property type="entry name" value="NITRATE/NITRITE SENSOR PROTEIN NARX-RELATED"/>
    <property type="match status" value="1"/>
</dbReference>
<dbReference type="InterPro" id="IPR003594">
    <property type="entry name" value="HATPase_dom"/>
</dbReference>
<organism evidence="14 15">
    <name type="scientific">Kribbella orskensis</name>
    <dbReference type="NCBI Taxonomy" id="2512216"/>
    <lineage>
        <taxon>Bacteria</taxon>
        <taxon>Bacillati</taxon>
        <taxon>Actinomycetota</taxon>
        <taxon>Actinomycetes</taxon>
        <taxon>Propionibacteriales</taxon>
        <taxon>Kribbellaceae</taxon>
        <taxon>Kribbella</taxon>
    </lineage>
</organism>
<keyword evidence="10 12" id="KW-1133">Transmembrane helix</keyword>
<dbReference type="InterPro" id="IPR011712">
    <property type="entry name" value="Sig_transdc_His_kin_sub3_dim/P"/>
</dbReference>
<dbReference type="InterPro" id="IPR003660">
    <property type="entry name" value="HAMP_dom"/>
</dbReference>
<evidence type="ECO:0000256" key="7">
    <source>
        <dbReference type="ARBA" id="ARBA00022741"/>
    </source>
</evidence>
<dbReference type="InterPro" id="IPR050482">
    <property type="entry name" value="Sensor_HK_TwoCompSys"/>
</dbReference>
<dbReference type="EMBL" id="SLWM01000001">
    <property type="protein sequence ID" value="TCO31444.1"/>
    <property type="molecule type" value="Genomic_DNA"/>
</dbReference>
<dbReference type="Pfam" id="PF07730">
    <property type="entry name" value="HisKA_3"/>
    <property type="match status" value="1"/>
</dbReference>
<dbReference type="Pfam" id="PF00672">
    <property type="entry name" value="HAMP"/>
    <property type="match status" value="1"/>
</dbReference>
<evidence type="ECO:0000256" key="2">
    <source>
        <dbReference type="ARBA" id="ARBA00004370"/>
    </source>
</evidence>
<dbReference type="InterPro" id="IPR007891">
    <property type="entry name" value="CHASE3"/>
</dbReference>
<evidence type="ECO:0000256" key="11">
    <source>
        <dbReference type="ARBA" id="ARBA00023012"/>
    </source>
</evidence>
<dbReference type="EC" id="2.7.13.3" evidence="3"/>
<evidence type="ECO:0000256" key="6">
    <source>
        <dbReference type="ARBA" id="ARBA00022692"/>
    </source>
</evidence>
<feature type="transmembrane region" description="Helical" evidence="12">
    <location>
        <begin position="182"/>
        <end position="204"/>
    </location>
</feature>
<evidence type="ECO:0000259" key="13">
    <source>
        <dbReference type="PROSITE" id="PS50885"/>
    </source>
</evidence>
<dbReference type="Pfam" id="PF05227">
    <property type="entry name" value="CHASE3"/>
    <property type="match status" value="1"/>
</dbReference>
<dbReference type="SMART" id="SM00387">
    <property type="entry name" value="HATPase_c"/>
    <property type="match status" value="1"/>
</dbReference>
<evidence type="ECO:0000256" key="4">
    <source>
        <dbReference type="ARBA" id="ARBA00022553"/>
    </source>
</evidence>